<keyword evidence="2" id="KW-0227">DNA damage</keyword>
<reference evidence="10 11" key="1">
    <citation type="submission" date="2018-10" db="EMBL/GenBank/DDBJ databases">
        <title>Phylogenomics of Brevibacillus.</title>
        <authorList>
            <person name="Dunlap C."/>
        </authorList>
    </citation>
    <scope>NUCLEOTIDE SEQUENCE [LARGE SCALE GENOMIC DNA]</scope>
    <source>
        <strain evidence="10 11">JCM 15716</strain>
    </source>
</reference>
<evidence type="ECO:0000256" key="5">
    <source>
        <dbReference type="ARBA" id="ARBA00023204"/>
    </source>
</evidence>
<dbReference type="GO" id="GO:0006284">
    <property type="term" value="P:base-excision repair"/>
    <property type="evidence" value="ECO:0007669"/>
    <property type="project" value="InterPro"/>
</dbReference>
<dbReference type="InterPro" id="IPR005019">
    <property type="entry name" value="Adenine_glyco"/>
</dbReference>
<dbReference type="Gene3D" id="1.10.340.30">
    <property type="entry name" value="Hypothetical protein, domain 2"/>
    <property type="match status" value="1"/>
</dbReference>
<evidence type="ECO:0000256" key="1">
    <source>
        <dbReference type="ARBA" id="ARBA00022723"/>
    </source>
</evidence>
<keyword evidence="4 9" id="KW-0862">Zinc</keyword>
<gene>
    <name evidence="10" type="ORF">EDM56_28965</name>
</gene>
<comment type="function">
    <text evidence="7">Hydrolysis of the deoxyribose N-glycosidic bond to excise 3-methyladenine from the damaged DNA polymer formed by alkylation lesions.</text>
</comment>
<dbReference type="EC" id="3.2.2.20" evidence="8"/>
<keyword evidence="11" id="KW-1185">Reference proteome</keyword>
<evidence type="ECO:0000256" key="4">
    <source>
        <dbReference type="ARBA" id="ARBA00022833"/>
    </source>
</evidence>
<dbReference type="GO" id="GO:0046872">
    <property type="term" value="F:metal ion binding"/>
    <property type="evidence" value="ECO:0007669"/>
    <property type="project" value="UniProtKB-KW"/>
</dbReference>
<evidence type="ECO:0000313" key="10">
    <source>
        <dbReference type="EMBL" id="RNB79645.1"/>
    </source>
</evidence>
<dbReference type="PANTHER" id="PTHR30037:SF4">
    <property type="entry name" value="DNA-3-METHYLADENINE GLYCOSYLASE I"/>
    <property type="match status" value="1"/>
</dbReference>
<organism evidence="10 11">
    <name type="scientific">Brevibacillus fluminis</name>
    <dbReference type="NCBI Taxonomy" id="511487"/>
    <lineage>
        <taxon>Bacteria</taxon>
        <taxon>Bacillati</taxon>
        <taxon>Bacillota</taxon>
        <taxon>Bacilli</taxon>
        <taxon>Bacillales</taxon>
        <taxon>Paenibacillaceae</taxon>
        <taxon>Brevibacillus</taxon>
    </lineage>
</organism>
<feature type="binding site" evidence="9">
    <location>
        <position position="4"/>
    </location>
    <ligand>
        <name>Zn(2+)</name>
        <dbReference type="ChEBI" id="CHEBI:29105"/>
    </ligand>
</feature>
<accession>A0A3M8CXP8</accession>
<comment type="caution">
    <text evidence="10">The sequence shown here is derived from an EMBL/GenBank/DDBJ whole genome shotgun (WGS) entry which is preliminary data.</text>
</comment>
<proteinExistence type="predicted"/>
<evidence type="ECO:0000256" key="7">
    <source>
        <dbReference type="ARBA" id="ARBA00057608"/>
    </source>
</evidence>
<evidence type="ECO:0000313" key="11">
    <source>
        <dbReference type="Proteomes" id="UP000271031"/>
    </source>
</evidence>
<feature type="binding site" evidence="9">
    <location>
        <position position="17"/>
    </location>
    <ligand>
        <name>Zn(2+)</name>
        <dbReference type="ChEBI" id="CHEBI:29105"/>
    </ligand>
</feature>
<dbReference type="InterPro" id="IPR004597">
    <property type="entry name" value="Tag"/>
</dbReference>
<dbReference type="Pfam" id="PF03352">
    <property type="entry name" value="Adenine_glyco"/>
    <property type="match status" value="1"/>
</dbReference>
<comment type="catalytic activity">
    <reaction evidence="6">
        <text>Hydrolysis of alkylated DNA, releasing 3-methyladenine.</text>
        <dbReference type="EC" id="3.2.2.20"/>
    </reaction>
</comment>
<dbReference type="FunFam" id="1.10.340.30:FF:000009">
    <property type="entry name" value="DNA-3-methyladenine glycosylase I"/>
    <property type="match status" value="1"/>
</dbReference>
<evidence type="ECO:0000256" key="8">
    <source>
        <dbReference type="ARBA" id="ARBA00066766"/>
    </source>
</evidence>
<dbReference type="SUPFAM" id="SSF48150">
    <property type="entry name" value="DNA-glycosylase"/>
    <property type="match status" value="1"/>
</dbReference>
<feature type="binding site" evidence="9">
    <location>
        <position position="175"/>
    </location>
    <ligand>
        <name>Zn(2+)</name>
        <dbReference type="ChEBI" id="CHEBI:29105"/>
    </ligand>
</feature>
<evidence type="ECO:0000256" key="2">
    <source>
        <dbReference type="ARBA" id="ARBA00022763"/>
    </source>
</evidence>
<dbReference type="EMBL" id="RHHQ01000028">
    <property type="protein sequence ID" value="RNB79645.1"/>
    <property type="molecule type" value="Genomic_DNA"/>
</dbReference>
<dbReference type="NCBIfam" id="TIGR00624">
    <property type="entry name" value="tag"/>
    <property type="match status" value="1"/>
</dbReference>
<dbReference type="RefSeq" id="WP_122921495.1">
    <property type="nucleotide sequence ID" value="NZ_RHHQ01000028.1"/>
</dbReference>
<evidence type="ECO:0000256" key="6">
    <source>
        <dbReference type="ARBA" id="ARBA00052558"/>
    </source>
</evidence>
<dbReference type="OrthoDB" id="9807664at2"/>
<evidence type="ECO:0000256" key="3">
    <source>
        <dbReference type="ARBA" id="ARBA00022801"/>
    </source>
</evidence>
<protein>
    <recommendedName>
        <fullName evidence="8">DNA-3-methyladenine glycosylase I</fullName>
        <ecNumber evidence="8">3.2.2.20</ecNumber>
    </recommendedName>
</protein>
<sequence>MNRCGWVTQDPLYMDYHDKEWGVPVYDDRLLFEYLNLEGAQAGLSWYTILKKRENYRKAFDNFDAETIVAYDERKVEELLQNEGIVRNRLKVNAVIENARAYLRVQEEFGSFRDYIWSFVGGSPLINDFQSMSEVPASTPISDKMSKDLKKRGFKFVGSTICYAFMQAVGMVNDHIATCDCRAAVQTAGK</sequence>
<dbReference type="AlphaFoldDB" id="A0A3M8CXP8"/>
<keyword evidence="1 9" id="KW-0479">Metal-binding</keyword>
<keyword evidence="5" id="KW-0234">DNA repair</keyword>
<feature type="binding site" evidence="9">
    <location>
        <position position="179"/>
    </location>
    <ligand>
        <name>Zn(2+)</name>
        <dbReference type="ChEBI" id="CHEBI:29105"/>
    </ligand>
</feature>
<dbReference type="InterPro" id="IPR052891">
    <property type="entry name" value="DNA-3mA_glycosylase"/>
</dbReference>
<keyword evidence="3" id="KW-0378">Hydrolase</keyword>
<dbReference type="GO" id="GO:0008725">
    <property type="term" value="F:DNA-3-methyladenine glycosylase activity"/>
    <property type="evidence" value="ECO:0007669"/>
    <property type="project" value="UniProtKB-EC"/>
</dbReference>
<name>A0A3M8CXP8_9BACL</name>
<dbReference type="PANTHER" id="PTHR30037">
    <property type="entry name" value="DNA-3-METHYLADENINE GLYCOSYLASE 1"/>
    <property type="match status" value="1"/>
</dbReference>
<evidence type="ECO:0000256" key="9">
    <source>
        <dbReference type="PIRSR" id="PIRSR604597-1"/>
    </source>
</evidence>
<dbReference type="InterPro" id="IPR011257">
    <property type="entry name" value="DNA_glycosylase"/>
</dbReference>
<dbReference type="Proteomes" id="UP000271031">
    <property type="component" value="Unassembled WGS sequence"/>
</dbReference>